<dbReference type="AlphaFoldDB" id="A0A0M3HP27"/>
<name>A0A0M3HP27_ASCLU</name>
<feature type="chain" id="PRO_5005656260" evidence="2">
    <location>
        <begin position="19"/>
        <end position="336"/>
    </location>
</feature>
<sequence>MLAHSFTILVFFVLQVDATSEQRTIRACEPPKHIGTLPTFAQEELRSTWKNYKKGESCEGELLITDDILAAVDIFAQSYTTSTNNNPLAEGKCSYNDQAKEHLDSLSKRGSIRREATALQGTAGSVQLSERQQFAQRAALADSGTNGDNHSSPSSDDSSSLLADYGDYLDENFQKNFATKGSTVAPENASKISFRSRGDSLIIEDSVSDFDRKEVSTLGGVNFLKTLDPEVRRIFENMMNDPDIPSEGLRREKIHLLAVSLLNPDQLLAYNKYATERRERARTYRSELAKLSNEARKAFGVIARAEPSHQYVVAKDLPAKVRRELKIFAAARAHVY</sequence>
<dbReference type="WBParaSite" id="ALUE_0000356901-mRNA-1">
    <property type="protein sequence ID" value="ALUE_0000356901-mRNA-1"/>
    <property type="gene ID" value="ALUE_0000356901"/>
</dbReference>
<evidence type="ECO:0000313" key="3">
    <source>
        <dbReference type="Proteomes" id="UP000036681"/>
    </source>
</evidence>
<evidence type="ECO:0000256" key="1">
    <source>
        <dbReference type="SAM" id="MobiDB-lite"/>
    </source>
</evidence>
<protein>
    <submittedName>
        <fullName evidence="4">SXP/RAL-2 family protein Ani s 5-like cation-binding domain-containing protein</fullName>
    </submittedName>
</protein>
<accession>A0A0M3HP27</accession>
<proteinExistence type="predicted"/>
<reference evidence="4" key="1">
    <citation type="submission" date="2017-02" db="UniProtKB">
        <authorList>
            <consortium name="WormBaseParasite"/>
        </authorList>
    </citation>
    <scope>IDENTIFICATION</scope>
</reference>
<dbReference type="Proteomes" id="UP000036681">
    <property type="component" value="Unplaced"/>
</dbReference>
<organism evidence="3 4">
    <name type="scientific">Ascaris lumbricoides</name>
    <name type="common">Giant roundworm</name>
    <dbReference type="NCBI Taxonomy" id="6252"/>
    <lineage>
        <taxon>Eukaryota</taxon>
        <taxon>Metazoa</taxon>
        <taxon>Ecdysozoa</taxon>
        <taxon>Nematoda</taxon>
        <taxon>Chromadorea</taxon>
        <taxon>Rhabditida</taxon>
        <taxon>Spirurina</taxon>
        <taxon>Ascaridomorpha</taxon>
        <taxon>Ascaridoidea</taxon>
        <taxon>Ascarididae</taxon>
        <taxon>Ascaris</taxon>
    </lineage>
</organism>
<feature type="region of interest" description="Disordered" evidence="1">
    <location>
        <begin position="135"/>
        <end position="161"/>
    </location>
</feature>
<feature type="signal peptide" evidence="2">
    <location>
        <begin position="1"/>
        <end position="18"/>
    </location>
</feature>
<keyword evidence="2" id="KW-0732">Signal</keyword>
<evidence type="ECO:0000256" key="2">
    <source>
        <dbReference type="SAM" id="SignalP"/>
    </source>
</evidence>
<keyword evidence="3" id="KW-1185">Reference proteome</keyword>
<feature type="compositionally biased region" description="Low complexity" evidence="1">
    <location>
        <begin position="151"/>
        <end position="161"/>
    </location>
</feature>
<evidence type="ECO:0000313" key="4">
    <source>
        <dbReference type="WBParaSite" id="ALUE_0000356901-mRNA-1"/>
    </source>
</evidence>